<dbReference type="EMBL" id="NHTK01005931">
    <property type="protein sequence ID" value="PPQ71018.1"/>
    <property type="molecule type" value="Genomic_DNA"/>
</dbReference>
<dbReference type="SUPFAM" id="SSF56973">
    <property type="entry name" value="Aerolisin/ETX pore-forming domain"/>
    <property type="match status" value="1"/>
</dbReference>
<gene>
    <name evidence="1" type="ORF">CVT24_011934</name>
</gene>
<dbReference type="InParanoid" id="A0A409VXN7"/>
<name>A0A409VXN7_9AGAR</name>
<protein>
    <submittedName>
        <fullName evidence="1">Uncharacterized protein</fullName>
    </submittedName>
</protein>
<sequence length="297" mass="33117">MSDIVSETMTDVSSAAPRTMFSSHNTGAHYLYSKLAIVSDPGMPVEIAHEEEETSSQIPSQGFTALASGRAPSASGLYEYLVYKPSSGSTPRVWSGRKTNFSYPGDEAMYSCVNRYLEAIKWVQLMSWKNDTSAAQSYAYSYTTGMNITHGKEINEGFNLGASYEGMSMGYEHSEKTFKTTETTSSKTKTITVNVPAHSLVVFYQRRFDFRDEVTFICDAWGQYWNIGPWGGYTPLVQKNTQVQIMAEEYFTSSKKLPSGPGSVTTSYVSRARLADTTRKRENVTQRSKNMLVKMGL</sequence>
<reference evidence="1 2" key="1">
    <citation type="journal article" date="2018" name="Evol. Lett.">
        <title>Horizontal gene cluster transfer increased hallucinogenic mushroom diversity.</title>
        <authorList>
            <person name="Reynolds H.T."/>
            <person name="Vijayakumar V."/>
            <person name="Gluck-Thaler E."/>
            <person name="Korotkin H.B."/>
            <person name="Matheny P.B."/>
            <person name="Slot J.C."/>
        </authorList>
    </citation>
    <scope>NUCLEOTIDE SEQUENCE [LARGE SCALE GENOMIC DNA]</scope>
    <source>
        <strain evidence="1 2">2629</strain>
    </source>
</reference>
<comment type="caution">
    <text evidence="1">The sequence shown here is derived from an EMBL/GenBank/DDBJ whole genome shotgun (WGS) entry which is preliminary data.</text>
</comment>
<evidence type="ECO:0000313" key="1">
    <source>
        <dbReference type="EMBL" id="PPQ71018.1"/>
    </source>
</evidence>
<organism evidence="1 2">
    <name type="scientific">Panaeolus cyanescens</name>
    <dbReference type="NCBI Taxonomy" id="181874"/>
    <lineage>
        <taxon>Eukaryota</taxon>
        <taxon>Fungi</taxon>
        <taxon>Dikarya</taxon>
        <taxon>Basidiomycota</taxon>
        <taxon>Agaricomycotina</taxon>
        <taxon>Agaricomycetes</taxon>
        <taxon>Agaricomycetidae</taxon>
        <taxon>Agaricales</taxon>
        <taxon>Agaricineae</taxon>
        <taxon>Galeropsidaceae</taxon>
        <taxon>Panaeolus</taxon>
    </lineage>
</organism>
<dbReference type="AlphaFoldDB" id="A0A409VXN7"/>
<dbReference type="OrthoDB" id="3678961at2759"/>
<accession>A0A409VXN7</accession>
<dbReference type="Proteomes" id="UP000284842">
    <property type="component" value="Unassembled WGS sequence"/>
</dbReference>
<proteinExistence type="predicted"/>
<evidence type="ECO:0000313" key="2">
    <source>
        <dbReference type="Proteomes" id="UP000284842"/>
    </source>
</evidence>
<keyword evidence="2" id="KW-1185">Reference proteome</keyword>